<accession>I4ESD6</accession>
<evidence type="ECO:0000313" key="2">
    <source>
        <dbReference type="EMBL" id="CCH86299.1"/>
    </source>
</evidence>
<name>I4ESD6_MODI5</name>
<dbReference type="AlphaFoldDB" id="I4ESD6"/>
<dbReference type="KEGG" id="mmar:MODMU_0849"/>
<dbReference type="STRING" id="477641.MODMU_0849"/>
<evidence type="ECO:0000259" key="1">
    <source>
        <dbReference type="Pfam" id="PF00156"/>
    </source>
</evidence>
<dbReference type="eggNOG" id="COG1926">
    <property type="taxonomic scope" value="Bacteria"/>
</dbReference>
<sequence>MASFRDRSDAGHRLVGPTAAVLPAGWPVTVVGLPRGGVLVGAALVEGLRALGRTARLDLVVVTKVLSPDFPELALGAVTEHAAVRSAAACRLAGVDDDRYAELTADARRRLGERAAALPEPVTPPDGAVLLVDDGLATGSTVEVAVAELRTEVPDWLGLAVPVADATAWQRVRSLVDGGVVLLQRTPMRAVSVDYADFTQLHDDVVRAALARWA</sequence>
<evidence type="ECO:0000313" key="3">
    <source>
        <dbReference type="Proteomes" id="UP000006461"/>
    </source>
</evidence>
<keyword evidence="3" id="KW-1185">Reference proteome</keyword>
<dbReference type="SUPFAM" id="SSF53271">
    <property type="entry name" value="PRTase-like"/>
    <property type="match status" value="1"/>
</dbReference>
<keyword evidence="2" id="KW-0328">Glycosyltransferase</keyword>
<proteinExistence type="predicted"/>
<dbReference type="EMBL" id="FO203431">
    <property type="protein sequence ID" value="CCH86299.1"/>
    <property type="molecule type" value="Genomic_DNA"/>
</dbReference>
<keyword evidence="2" id="KW-0808">Transferase</keyword>
<protein>
    <submittedName>
        <fullName evidence="2">Phosphoribosyltransferase protein</fullName>
        <ecNumber evidence="2">2.4.2.-</ecNumber>
    </submittedName>
</protein>
<dbReference type="Pfam" id="PF00156">
    <property type="entry name" value="Pribosyltran"/>
    <property type="match status" value="1"/>
</dbReference>
<dbReference type="Proteomes" id="UP000006461">
    <property type="component" value="Chromosome"/>
</dbReference>
<dbReference type="HOGENOM" id="CLU_083583_0_0_11"/>
<dbReference type="Gene3D" id="3.40.50.2020">
    <property type="match status" value="1"/>
</dbReference>
<feature type="domain" description="Phosphoribosyltransferase" evidence="1">
    <location>
        <begin position="27"/>
        <end position="176"/>
    </location>
</feature>
<reference evidence="2 3" key="1">
    <citation type="journal article" date="2012" name="J. Bacteriol.">
        <title>Genome Sequence of Radiation-Resistant Modestobacter marinus Strain BC501, a Representative Actinobacterium That Thrives on Calcareous Stone Surfaces.</title>
        <authorList>
            <person name="Normand P."/>
            <person name="Gury J."/>
            <person name="Pujic P."/>
            <person name="Chouaia B."/>
            <person name="Crotti E."/>
            <person name="Brusetti L."/>
            <person name="Daffonchio D."/>
            <person name="Vacherie B."/>
            <person name="Barbe V."/>
            <person name="Medigue C."/>
            <person name="Calteau A."/>
            <person name="Ghodhbane-Gtari F."/>
            <person name="Essoussi I."/>
            <person name="Nouioui I."/>
            <person name="Abbassi-Ghozzi I."/>
            <person name="Gtari M."/>
        </authorList>
    </citation>
    <scope>NUCLEOTIDE SEQUENCE [LARGE SCALE GENOMIC DNA]</scope>
    <source>
        <strain evidence="3">BC 501</strain>
    </source>
</reference>
<dbReference type="CDD" id="cd06223">
    <property type="entry name" value="PRTases_typeI"/>
    <property type="match status" value="1"/>
</dbReference>
<dbReference type="OMA" id="AMGSTMH"/>
<dbReference type="GO" id="GO:0016757">
    <property type="term" value="F:glycosyltransferase activity"/>
    <property type="evidence" value="ECO:0007669"/>
    <property type="project" value="UniProtKB-KW"/>
</dbReference>
<dbReference type="InterPro" id="IPR000836">
    <property type="entry name" value="PRTase_dom"/>
</dbReference>
<dbReference type="InterPro" id="IPR029057">
    <property type="entry name" value="PRTase-like"/>
</dbReference>
<gene>
    <name evidence="2" type="ordered locus">MODMU_0849</name>
</gene>
<dbReference type="EC" id="2.4.2.-" evidence="2"/>
<dbReference type="Gene3D" id="3.30.1310.20">
    <property type="entry name" value="PRTase-like"/>
    <property type="match status" value="1"/>
</dbReference>
<organism evidence="2 3">
    <name type="scientific">Modestobacter italicus (strain DSM 44449 / CECT 9708 / BC 501)</name>
    <dbReference type="NCBI Taxonomy" id="2732864"/>
    <lineage>
        <taxon>Bacteria</taxon>
        <taxon>Bacillati</taxon>
        <taxon>Actinomycetota</taxon>
        <taxon>Actinomycetes</taxon>
        <taxon>Geodermatophilales</taxon>
        <taxon>Geodermatophilaceae</taxon>
        <taxon>Modestobacter</taxon>
    </lineage>
</organism>